<dbReference type="Gene3D" id="3.30.110.150">
    <property type="entry name" value="SepF-like protein"/>
    <property type="match status" value="1"/>
</dbReference>
<protein>
    <recommendedName>
        <fullName evidence="5">Cell division protein SepF</fullName>
    </recommendedName>
</protein>
<comment type="subunit">
    <text evidence="5">Homodimer. Interacts with FtsZ.</text>
</comment>
<dbReference type="RefSeq" id="WP_168076359.1">
    <property type="nucleotide sequence ID" value="NZ_BAAAQJ010000026.1"/>
</dbReference>
<keyword evidence="5" id="KW-0963">Cytoplasm</keyword>
<sequence>MGSLRKTGVWLGLAEDSEEDLDEDDYTADELPVRSRRHPAVRAAAARAAAERAAAERRLPVPVDSAPEPETEPMQIATIHARGFRDARIIGEYFRQDVPVIIDLSGLDDPDARRIVDFAAGLIFGRRGNIHRLTRGVFLLSPLGTAILTGEGQKSSGGDFFDQA</sequence>
<comment type="similarity">
    <text evidence="5">Belongs to the SepF family.</text>
</comment>
<comment type="function">
    <text evidence="4 5">Cell division protein that is part of the divisome complex and is recruited early to the Z-ring. Probably stimulates Z-ring formation, perhaps through the cross-linking of FtsZ protofilaments. Its function overlaps with FtsA.</text>
</comment>
<proteinExistence type="inferred from homology"/>
<evidence type="ECO:0000256" key="2">
    <source>
        <dbReference type="ARBA" id="ARBA00023210"/>
    </source>
</evidence>
<evidence type="ECO:0000313" key="7">
    <source>
        <dbReference type="Proteomes" id="UP000653674"/>
    </source>
</evidence>
<evidence type="ECO:0000256" key="5">
    <source>
        <dbReference type="HAMAP-Rule" id="MF_01197"/>
    </source>
</evidence>
<evidence type="ECO:0000256" key="4">
    <source>
        <dbReference type="ARBA" id="ARBA00044936"/>
    </source>
</evidence>
<dbReference type="InterPro" id="IPR007561">
    <property type="entry name" value="Cell_div_SepF/SepF-rel"/>
</dbReference>
<keyword evidence="1 5" id="KW-0132">Cell division</keyword>
<dbReference type="GO" id="GO:0000917">
    <property type="term" value="P:division septum assembly"/>
    <property type="evidence" value="ECO:0007669"/>
    <property type="project" value="UniProtKB-KW"/>
</dbReference>
<comment type="subcellular location">
    <subcellularLocation>
        <location evidence="5">Cytoplasm</location>
    </subcellularLocation>
    <text evidence="5">Localizes to the division site, in a FtsZ-dependent manner.</text>
</comment>
<comment type="caution">
    <text evidence="6">The sequence shown here is derived from an EMBL/GenBank/DDBJ whole genome shotgun (WGS) entry which is preliminary data.</text>
</comment>
<dbReference type="GO" id="GO:0043093">
    <property type="term" value="P:FtsZ-dependent cytokinesis"/>
    <property type="evidence" value="ECO:0007669"/>
    <property type="project" value="UniProtKB-UniRule"/>
</dbReference>
<dbReference type="PANTHER" id="PTHR35798">
    <property type="entry name" value="CELL DIVISION PROTEIN SEPF"/>
    <property type="match status" value="1"/>
</dbReference>
<dbReference type="Pfam" id="PF04472">
    <property type="entry name" value="SepF"/>
    <property type="match status" value="1"/>
</dbReference>
<evidence type="ECO:0000256" key="1">
    <source>
        <dbReference type="ARBA" id="ARBA00022618"/>
    </source>
</evidence>
<keyword evidence="3 5" id="KW-0131">Cell cycle</keyword>
<keyword evidence="7" id="KW-1185">Reference proteome</keyword>
<dbReference type="AlphaFoldDB" id="A0A8J3LJF1"/>
<organism evidence="6 7">
    <name type="scientific">Planosporangium flavigriseum</name>
    <dbReference type="NCBI Taxonomy" id="373681"/>
    <lineage>
        <taxon>Bacteria</taxon>
        <taxon>Bacillati</taxon>
        <taxon>Actinomycetota</taxon>
        <taxon>Actinomycetes</taxon>
        <taxon>Micromonosporales</taxon>
        <taxon>Micromonosporaceae</taxon>
        <taxon>Planosporangium</taxon>
    </lineage>
</organism>
<evidence type="ECO:0000256" key="3">
    <source>
        <dbReference type="ARBA" id="ARBA00023306"/>
    </source>
</evidence>
<gene>
    <name evidence="6" type="primary">sepF1</name>
    <name evidence="5" type="synonym">sepF</name>
    <name evidence="6" type="ORF">Pfl04_01770</name>
</gene>
<dbReference type="GO" id="GO:0005737">
    <property type="term" value="C:cytoplasm"/>
    <property type="evidence" value="ECO:0007669"/>
    <property type="project" value="UniProtKB-SubCell"/>
</dbReference>
<dbReference type="EMBL" id="BONU01000001">
    <property type="protein sequence ID" value="GIG71773.1"/>
    <property type="molecule type" value="Genomic_DNA"/>
</dbReference>
<dbReference type="HAMAP" id="MF_01197">
    <property type="entry name" value="SepF"/>
    <property type="match status" value="1"/>
</dbReference>
<evidence type="ECO:0000313" key="6">
    <source>
        <dbReference type="EMBL" id="GIG71773.1"/>
    </source>
</evidence>
<dbReference type="InterPro" id="IPR023052">
    <property type="entry name" value="Cell_div_SepF"/>
</dbReference>
<reference evidence="6" key="1">
    <citation type="submission" date="2021-01" db="EMBL/GenBank/DDBJ databases">
        <title>Whole genome shotgun sequence of Planosporangium flavigriseum NBRC 105377.</title>
        <authorList>
            <person name="Komaki H."/>
            <person name="Tamura T."/>
        </authorList>
    </citation>
    <scope>NUCLEOTIDE SEQUENCE</scope>
    <source>
        <strain evidence="6">NBRC 105377</strain>
    </source>
</reference>
<dbReference type="PANTHER" id="PTHR35798:SF1">
    <property type="entry name" value="CELL DIVISION PROTEIN SEPF"/>
    <property type="match status" value="1"/>
</dbReference>
<dbReference type="InterPro" id="IPR038594">
    <property type="entry name" value="SepF-like_sf"/>
</dbReference>
<dbReference type="Proteomes" id="UP000653674">
    <property type="component" value="Unassembled WGS sequence"/>
</dbReference>
<name>A0A8J3LJF1_9ACTN</name>
<accession>A0A8J3LJF1</accession>
<keyword evidence="2 5" id="KW-0717">Septation</keyword>